<dbReference type="InterPro" id="IPR051582">
    <property type="entry name" value="LRR_extensin-like_regulator"/>
</dbReference>
<feature type="non-terminal residue" evidence="5">
    <location>
        <position position="1"/>
    </location>
</feature>
<gene>
    <name evidence="5" type="ORF">MUK42_26476</name>
</gene>
<reference evidence="5" key="1">
    <citation type="submission" date="2022-05" db="EMBL/GenBank/DDBJ databases">
        <title>The Musa troglodytarum L. genome provides insights into the mechanism of non-climacteric behaviour and enrichment of carotenoids.</title>
        <authorList>
            <person name="Wang J."/>
        </authorList>
    </citation>
    <scope>NUCLEOTIDE SEQUENCE</scope>
    <source>
        <tissue evidence="5">Leaf</tissue>
    </source>
</reference>
<evidence type="ECO:0000256" key="1">
    <source>
        <dbReference type="ARBA" id="ARBA00004613"/>
    </source>
</evidence>
<evidence type="ECO:0000313" key="6">
    <source>
        <dbReference type="Proteomes" id="UP001055439"/>
    </source>
</evidence>
<accession>A0A9E7JMN8</accession>
<dbReference type="Gene3D" id="3.80.10.10">
    <property type="entry name" value="Ribonuclease Inhibitor"/>
    <property type="match status" value="1"/>
</dbReference>
<keyword evidence="4" id="KW-0677">Repeat</keyword>
<dbReference type="PANTHER" id="PTHR32093:SF124">
    <property type="entry name" value="POLLEN-SPECIFIC LEUCINE-RICH REPEAT EXTENSIN-LIKE PROTEIN 1"/>
    <property type="match status" value="1"/>
</dbReference>
<organism evidence="5 6">
    <name type="scientific">Musa troglodytarum</name>
    <name type="common">fe'i banana</name>
    <dbReference type="NCBI Taxonomy" id="320322"/>
    <lineage>
        <taxon>Eukaryota</taxon>
        <taxon>Viridiplantae</taxon>
        <taxon>Streptophyta</taxon>
        <taxon>Embryophyta</taxon>
        <taxon>Tracheophyta</taxon>
        <taxon>Spermatophyta</taxon>
        <taxon>Magnoliopsida</taxon>
        <taxon>Liliopsida</taxon>
        <taxon>Zingiberales</taxon>
        <taxon>Musaceae</taxon>
        <taxon>Musa</taxon>
    </lineage>
</organism>
<dbReference type="EMBL" id="CP097504">
    <property type="protein sequence ID" value="URD86957.1"/>
    <property type="molecule type" value="Genomic_DNA"/>
</dbReference>
<dbReference type="SUPFAM" id="SSF52058">
    <property type="entry name" value="L domain-like"/>
    <property type="match status" value="1"/>
</dbReference>
<comment type="subcellular location">
    <subcellularLocation>
        <location evidence="1">Secreted</location>
    </subcellularLocation>
</comment>
<evidence type="ECO:0000256" key="4">
    <source>
        <dbReference type="ARBA" id="ARBA00022737"/>
    </source>
</evidence>
<dbReference type="PANTHER" id="PTHR32093">
    <property type="entry name" value="LEUCINE-RICH REPEAT EXTENSIN-LIKE PROTEIN 3-RELATED"/>
    <property type="match status" value="1"/>
</dbReference>
<keyword evidence="2" id="KW-0964">Secreted</keyword>
<dbReference type="Proteomes" id="UP001055439">
    <property type="component" value="Chromosome 2"/>
</dbReference>
<keyword evidence="6" id="KW-1185">Reference proteome</keyword>
<dbReference type="OrthoDB" id="676979at2759"/>
<evidence type="ECO:0000256" key="2">
    <source>
        <dbReference type="ARBA" id="ARBA00022525"/>
    </source>
</evidence>
<protein>
    <submittedName>
        <fullName evidence="5">Pollen-specific leucine-rich repeat extensin-like protein</fullName>
    </submittedName>
</protein>
<keyword evidence="3" id="KW-0732">Signal</keyword>
<name>A0A9E7JMN8_9LILI</name>
<dbReference type="InterPro" id="IPR032675">
    <property type="entry name" value="LRR_dom_sf"/>
</dbReference>
<evidence type="ECO:0000256" key="3">
    <source>
        <dbReference type="ARBA" id="ARBA00022729"/>
    </source>
</evidence>
<proteinExistence type="predicted"/>
<dbReference type="AlphaFoldDB" id="A0A9E7JMN8"/>
<sequence>QSPPLLHLCCINLNSADIIEYLPTKLGFLTDATLLHINSKRFYNIIPQNISYLKLLHELNANNNRFIDLFSDIALHLILLKYLDLQLNDLEGVLPPVLFDKEFNIIFLNNNSFNS</sequence>
<evidence type="ECO:0000313" key="5">
    <source>
        <dbReference type="EMBL" id="URD86957.1"/>
    </source>
</evidence>
<dbReference type="GO" id="GO:0005576">
    <property type="term" value="C:extracellular region"/>
    <property type="evidence" value="ECO:0007669"/>
    <property type="project" value="UniProtKB-SubCell"/>
</dbReference>